<keyword evidence="9" id="KW-0067">ATP-binding</keyword>
<evidence type="ECO:0000259" key="17">
    <source>
        <dbReference type="Pfam" id="PF13807"/>
    </source>
</evidence>
<dbReference type="InterPro" id="IPR005702">
    <property type="entry name" value="Wzc-like_C"/>
</dbReference>
<feature type="transmembrane region" description="Helical" evidence="14">
    <location>
        <begin position="447"/>
        <end position="467"/>
    </location>
</feature>
<evidence type="ECO:0000313" key="18">
    <source>
        <dbReference type="EMBL" id="MFK4443123.1"/>
    </source>
</evidence>
<reference evidence="18 19" key="2">
    <citation type="submission" date="2024-11" db="EMBL/GenBank/DDBJ databases">
        <title>Using genomics to understand microbial adaptation to soil warming.</title>
        <authorList>
            <person name="Deangelis K.M. PhD."/>
        </authorList>
    </citation>
    <scope>NUCLEOTIDE SEQUENCE [LARGE SCALE GENOMIC DNA]</scope>
    <source>
        <strain evidence="18 19">GAS97</strain>
    </source>
</reference>
<evidence type="ECO:0000256" key="1">
    <source>
        <dbReference type="ARBA" id="ARBA00004429"/>
    </source>
</evidence>
<keyword evidence="5 18" id="KW-0808">Transferase</keyword>
<dbReference type="Pfam" id="PF13807">
    <property type="entry name" value="GNVR"/>
    <property type="match status" value="1"/>
</dbReference>
<dbReference type="NCBIfam" id="TIGR01007">
    <property type="entry name" value="eps_fam"/>
    <property type="match status" value="1"/>
</dbReference>
<dbReference type="EMBL" id="JBIYDN010000008">
    <property type="protein sequence ID" value="MFK4443123.1"/>
    <property type="molecule type" value="Genomic_DNA"/>
</dbReference>
<evidence type="ECO:0000256" key="13">
    <source>
        <dbReference type="ARBA" id="ARBA00053015"/>
    </source>
</evidence>
<dbReference type="RefSeq" id="WP_404607647.1">
    <property type="nucleotide sequence ID" value="NZ_JBIYDN010000008.1"/>
</dbReference>
<dbReference type="CDD" id="cd05387">
    <property type="entry name" value="BY-kinase"/>
    <property type="match status" value="1"/>
</dbReference>
<keyword evidence="6 14" id="KW-0812">Transmembrane</keyword>
<dbReference type="InterPro" id="IPR003856">
    <property type="entry name" value="LPS_length_determ_N"/>
</dbReference>
<comment type="subcellular location">
    <subcellularLocation>
        <location evidence="1">Cell inner membrane</location>
        <topology evidence="1">Multi-pass membrane protein</topology>
    </subcellularLocation>
</comment>
<comment type="caution">
    <text evidence="18">The sequence shown here is derived from an EMBL/GenBank/DDBJ whole genome shotgun (WGS) entry which is preliminary data.</text>
</comment>
<evidence type="ECO:0000259" key="16">
    <source>
        <dbReference type="Pfam" id="PF13614"/>
    </source>
</evidence>
<keyword evidence="11 14" id="KW-0472">Membrane</keyword>
<gene>
    <name evidence="18" type="ORF">ABH943_003145</name>
</gene>
<dbReference type="Pfam" id="PF13614">
    <property type="entry name" value="AAA_31"/>
    <property type="match status" value="1"/>
</dbReference>
<evidence type="ECO:0000256" key="10">
    <source>
        <dbReference type="ARBA" id="ARBA00022989"/>
    </source>
</evidence>
<comment type="similarity">
    <text evidence="2">Belongs to the etk/wzc family.</text>
</comment>
<keyword evidence="19" id="KW-1185">Reference proteome</keyword>
<keyword evidence="7" id="KW-0547">Nucleotide-binding</keyword>
<evidence type="ECO:0000256" key="3">
    <source>
        <dbReference type="ARBA" id="ARBA00022475"/>
    </source>
</evidence>
<keyword evidence="3" id="KW-1003">Cell membrane</keyword>
<evidence type="ECO:0000259" key="15">
    <source>
        <dbReference type="Pfam" id="PF02706"/>
    </source>
</evidence>
<evidence type="ECO:0000256" key="2">
    <source>
        <dbReference type="ARBA" id="ARBA00008883"/>
    </source>
</evidence>
<evidence type="ECO:0000256" key="11">
    <source>
        <dbReference type="ARBA" id="ARBA00023136"/>
    </source>
</evidence>
<protein>
    <submittedName>
        <fullName evidence="18">Tyrosine-protein kinase Etk/Wzc</fullName>
        <ecNumber evidence="18">2.7.10.-</ecNumber>
    </submittedName>
</protein>
<evidence type="ECO:0000256" key="4">
    <source>
        <dbReference type="ARBA" id="ARBA00022519"/>
    </source>
</evidence>
<keyword evidence="8 18" id="KW-0418">Kinase</keyword>
<keyword evidence="4" id="KW-0997">Cell inner membrane</keyword>
<dbReference type="SUPFAM" id="SSF52540">
    <property type="entry name" value="P-loop containing nucleoside triphosphate hydrolases"/>
    <property type="match status" value="1"/>
</dbReference>
<organism evidence="18 19">
    <name type="scientific">Caballeronia udeis</name>
    <dbReference type="NCBI Taxonomy" id="1232866"/>
    <lineage>
        <taxon>Bacteria</taxon>
        <taxon>Pseudomonadati</taxon>
        <taxon>Pseudomonadota</taxon>
        <taxon>Betaproteobacteria</taxon>
        <taxon>Burkholderiales</taxon>
        <taxon>Burkholderiaceae</taxon>
        <taxon>Caballeronia</taxon>
    </lineage>
</organism>
<dbReference type="Gene3D" id="3.40.50.300">
    <property type="entry name" value="P-loop containing nucleotide triphosphate hydrolases"/>
    <property type="match status" value="1"/>
</dbReference>
<accession>A0ABW8MHF0</accession>
<evidence type="ECO:0000256" key="6">
    <source>
        <dbReference type="ARBA" id="ARBA00022692"/>
    </source>
</evidence>
<reference evidence="18 19" key="1">
    <citation type="submission" date="2024-10" db="EMBL/GenBank/DDBJ databases">
        <authorList>
            <person name="Deangelis K."/>
            <person name="Huntemann M."/>
            <person name="Clum A."/>
            <person name="Wang J."/>
            <person name="Palaniappan K."/>
            <person name="Ritter S."/>
            <person name="Chen I.-M."/>
            <person name="Stamatis D."/>
            <person name="Reddy T."/>
            <person name="O'Malley R."/>
            <person name="Daum C."/>
            <person name="Ng V."/>
            <person name="Ivanova N."/>
            <person name="Kyrpides N."/>
            <person name="Woyke T."/>
        </authorList>
    </citation>
    <scope>NUCLEOTIDE SEQUENCE [LARGE SCALE GENOMIC DNA]</scope>
    <source>
        <strain evidence="18 19">GAS97</strain>
    </source>
</reference>
<feature type="domain" description="Tyrosine-protein kinase G-rich" evidence="17">
    <location>
        <begin position="390"/>
        <end position="470"/>
    </location>
</feature>
<evidence type="ECO:0000256" key="14">
    <source>
        <dbReference type="SAM" id="Phobius"/>
    </source>
</evidence>
<dbReference type="InterPro" id="IPR025669">
    <property type="entry name" value="AAA_dom"/>
</dbReference>
<name>A0ABW8MHF0_9BURK</name>
<keyword evidence="10 14" id="KW-1133">Transmembrane helix</keyword>
<evidence type="ECO:0000256" key="7">
    <source>
        <dbReference type="ARBA" id="ARBA00022741"/>
    </source>
</evidence>
<proteinExistence type="inferred from homology"/>
<keyword evidence="12" id="KW-0829">Tyrosine-protein kinase</keyword>
<dbReference type="PANTHER" id="PTHR32309:SF32">
    <property type="entry name" value="TYROSINE-PROTEIN KINASE ETK-RELATED"/>
    <property type="match status" value="1"/>
</dbReference>
<evidence type="ECO:0000256" key="5">
    <source>
        <dbReference type="ARBA" id="ARBA00022679"/>
    </source>
</evidence>
<dbReference type="InterPro" id="IPR050445">
    <property type="entry name" value="Bact_polysacc_biosynth/exp"/>
</dbReference>
<feature type="domain" description="Polysaccharide chain length determinant N-terminal" evidence="15">
    <location>
        <begin position="16"/>
        <end position="110"/>
    </location>
</feature>
<sequence length="746" mass="81551">MNLMTRPPSPPVDKEEDLDLVTILDVMIESRWLIAVVTGACLALGLLYAFATEPVYQTDIMIQVEESPDSSAAKSMLGDVSSLFDVKSTAAAESQILASRLVVTRAVEKLRTYIDAGPKRFPVIGNWLARQNDDLSTPGLLGFGGYGWGGERIDVQRFDVPQDLESKRFTLTVADATHYRLSGSDLDQPFTGQVGRLEIIPSSHGNLSLLVNSVRGNPGAQFVLKRYSKVKTIENLQDNLDVQEKVKQSGILIAALQDTNPQRVSNLLNAIAAQYVAQNVERKSAEAAQSLTFLDTQLPQIKSRLEVAQARYTAMRDRRGSIDMTEEAKLALGQAADAKTRLLELQQRREELLLRFSPTHPAIRAIDEQLASLRRFTDTTAAQLKLLPDAQQDIVRTMLEVQVNTDLYTSLLNNFQQLQLVKAGKTGNVRLVDTAITPEDPVKPKRLLVVLGSFLVGAFLGVVVAFVRNMLFRGISDPNEIERRSGLHVYSTIPLSEHQTVLSKRIRTKSAGVKLLALDAPEDPSIESFRSLRTALQFTMFNAKNNVVLITGPAPSVGKSFVSANFATVLTTAGKRVLLIDADLRKGYLHQYFGLERGVGLSEIISGQSSVEAAVRRGVVPGLDFISTGAQPRNPAELLLNDRLLKLVKDVSEAYDIVLIDTAPVLVAADAGILAPAAGTVFLVAWATATKMGEITETVKRLAQSGVEPTGVLFNGLNLKHVKYGYGSKYGAYRYAAYAYESDAKK</sequence>
<dbReference type="PANTHER" id="PTHR32309">
    <property type="entry name" value="TYROSINE-PROTEIN KINASE"/>
    <property type="match status" value="1"/>
</dbReference>
<comment type="catalytic activity">
    <reaction evidence="13">
        <text>L-tyrosyl-[protein] + ATP = O-phospho-L-tyrosyl-[protein] + ADP + H(+)</text>
        <dbReference type="Rhea" id="RHEA:10596"/>
        <dbReference type="Rhea" id="RHEA-COMP:10136"/>
        <dbReference type="Rhea" id="RHEA-COMP:20101"/>
        <dbReference type="ChEBI" id="CHEBI:15378"/>
        <dbReference type="ChEBI" id="CHEBI:30616"/>
        <dbReference type="ChEBI" id="CHEBI:46858"/>
        <dbReference type="ChEBI" id="CHEBI:61978"/>
        <dbReference type="ChEBI" id="CHEBI:456216"/>
    </reaction>
</comment>
<feature type="domain" description="AAA" evidence="16">
    <location>
        <begin position="557"/>
        <end position="702"/>
    </location>
</feature>
<dbReference type="Pfam" id="PF02706">
    <property type="entry name" value="Wzz"/>
    <property type="match status" value="1"/>
</dbReference>
<evidence type="ECO:0000256" key="9">
    <source>
        <dbReference type="ARBA" id="ARBA00022840"/>
    </source>
</evidence>
<evidence type="ECO:0000256" key="8">
    <source>
        <dbReference type="ARBA" id="ARBA00022777"/>
    </source>
</evidence>
<dbReference type="InterPro" id="IPR027417">
    <property type="entry name" value="P-loop_NTPase"/>
</dbReference>
<dbReference type="Pfam" id="PF23607">
    <property type="entry name" value="WZC_N"/>
    <property type="match status" value="1"/>
</dbReference>
<dbReference type="NCBIfam" id="TIGR01005">
    <property type="entry name" value="eps_transp_fam"/>
    <property type="match status" value="1"/>
</dbReference>
<dbReference type="Proteomes" id="UP001620514">
    <property type="component" value="Unassembled WGS sequence"/>
</dbReference>
<evidence type="ECO:0000256" key="12">
    <source>
        <dbReference type="ARBA" id="ARBA00023137"/>
    </source>
</evidence>
<feature type="transmembrane region" description="Helical" evidence="14">
    <location>
        <begin position="32"/>
        <end position="51"/>
    </location>
</feature>
<dbReference type="EC" id="2.7.10.-" evidence="18"/>
<dbReference type="InterPro" id="IPR005700">
    <property type="entry name" value="EPS_ExoP-like"/>
</dbReference>
<dbReference type="InterPro" id="IPR032807">
    <property type="entry name" value="GNVR"/>
</dbReference>
<evidence type="ECO:0000313" key="19">
    <source>
        <dbReference type="Proteomes" id="UP001620514"/>
    </source>
</evidence>
<dbReference type="GO" id="GO:0016301">
    <property type="term" value="F:kinase activity"/>
    <property type="evidence" value="ECO:0007669"/>
    <property type="project" value="UniProtKB-KW"/>
</dbReference>